<dbReference type="PROSITE" id="PS50977">
    <property type="entry name" value="HTH_TETR_2"/>
    <property type="match status" value="1"/>
</dbReference>
<dbReference type="OrthoDB" id="8911656at2"/>
<organism evidence="4 5">
    <name type="scientific">gamma proteobacterium HTCC2207</name>
    <dbReference type="NCBI Taxonomy" id="314287"/>
    <lineage>
        <taxon>Bacteria</taxon>
        <taxon>Pseudomonadati</taxon>
        <taxon>Pseudomonadota</taxon>
        <taxon>Gammaproteobacteria</taxon>
        <taxon>Cellvibrionales</taxon>
        <taxon>Porticoccaceae</taxon>
        <taxon>SAR92 clade</taxon>
    </lineage>
</organism>
<accession>Q1YQ20</accession>
<dbReference type="Proteomes" id="UP000005555">
    <property type="component" value="Unassembled WGS sequence"/>
</dbReference>
<dbReference type="HOGENOM" id="CLU_097157_2_0_6"/>
<reference evidence="4 5" key="1">
    <citation type="submission" date="2006-03" db="EMBL/GenBank/DDBJ databases">
        <authorList>
            <person name="Giovannoni S.J."/>
            <person name="Cho J.-C."/>
            <person name="Ferriera S."/>
            <person name="Johnson J."/>
            <person name="Kravitz S."/>
            <person name="Halpern A."/>
            <person name="Remington K."/>
            <person name="Beeson K."/>
            <person name="Tran B."/>
            <person name="Rogers Y.-H."/>
            <person name="Friedman R."/>
            <person name="Venter J.C."/>
        </authorList>
    </citation>
    <scope>NUCLEOTIDE SEQUENCE [LARGE SCALE GENOMIC DNA]</scope>
    <source>
        <strain evidence="4 5">HTCC2207</strain>
    </source>
</reference>
<dbReference type="InterPro" id="IPR009057">
    <property type="entry name" value="Homeodomain-like_sf"/>
</dbReference>
<evidence type="ECO:0000259" key="3">
    <source>
        <dbReference type="PROSITE" id="PS50977"/>
    </source>
</evidence>
<gene>
    <name evidence="4" type="ORF">GB2207_00580</name>
</gene>
<comment type="caution">
    <text evidence="4">The sequence shown here is derived from an EMBL/GenBank/DDBJ whole genome shotgun (WGS) entry which is preliminary data.</text>
</comment>
<evidence type="ECO:0000313" key="5">
    <source>
        <dbReference type="Proteomes" id="UP000005555"/>
    </source>
</evidence>
<protein>
    <recommendedName>
        <fullName evidence="3">HTH tetR-type domain-containing protein</fullName>
    </recommendedName>
</protein>
<keyword evidence="1 2" id="KW-0238">DNA-binding</keyword>
<dbReference type="PROSITE" id="PS01081">
    <property type="entry name" value="HTH_TETR_1"/>
    <property type="match status" value="1"/>
</dbReference>
<dbReference type="STRING" id="314287.GB2207_00580"/>
<dbReference type="GO" id="GO:0003677">
    <property type="term" value="F:DNA binding"/>
    <property type="evidence" value="ECO:0007669"/>
    <property type="project" value="UniProtKB-UniRule"/>
</dbReference>
<dbReference type="InterPro" id="IPR023772">
    <property type="entry name" value="DNA-bd_HTH_TetR-type_CS"/>
</dbReference>
<feature type="DNA-binding region" description="H-T-H motif" evidence="2">
    <location>
        <begin position="40"/>
        <end position="59"/>
    </location>
</feature>
<evidence type="ECO:0000256" key="2">
    <source>
        <dbReference type="PROSITE-ProRule" id="PRU00335"/>
    </source>
</evidence>
<dbReference type="eggNOG" id="COG1309">
    <property type="taxonomic scope" value="Bacteria"/>
</dbReference>
<dbReference type="AlphaFoldDB" id="Q1YQ20"/>
<dbReference type="InterPro" id="IPR001647">
    <property type="entry name" value="HTH_TetR"/>
</dbReference>
<sequence>MTTLLTSGAPDGRRQRSERSKQAIIEAMLAMIAEGILIPTAQQISERAGVGIRSVFRHFEDMESIFVLADETCRERYEDIFLGGDREGTLEQRILHAVEQRAKGYELYGNVILSTLAQRWRFSTLSKNYGRYQRGLRKNLQDWLPELESLDASCLEAVHGIASFEFWNRLRDHQGLSKKAAIGIVVQMLNAVVVAK</sequence>
<feature type="domain" description="HTH tetR-type" evidence="3">
    <location>
        <begin position="18"/>
        <end position="77"/>
    </location>
</feature>
<dbReference type="EMBL" id="AAPI01000007">
    <property type="protein sequence ID" value="EAS46423.1"/>
    <property type="molecule type" value="Genomic_DNA"/>
</dbReference>
<proteinExistence type="predicted"/>
<dbReference type="SUPFAM" id="SSF46689">
    <property type="entry name" value="Homeodomain-like"/>
    <property type="match status" value="1"/>
</dbReference>
<keyword evidence="5" id="KW-1185">Reference proteome</keyword>
<evidence type="ECO:0000256" key="1">
    <source>
        <dbReference type="ARBA" id="ARBA00023125"/>
    </source>
</evidence>
<evidence type="ECO:0000313" key="4">
    <source>
        <dbReference type="EMBL" id="EAS46423.1"/>
    </source>
</evidence>
<dbReference type="Gene3D" id="1.10.357.10">
    <property type="entry name" value="Tetracycline Repressor, domain 2"/>
    <property type="match status" value="1"/>
</dbReference>
<name>Q1YQ20_9GAMM</name>